<proteinExistence type="predicted"/>
<name>A0A9D4NBL6_DREPO</name>
<accession>A0A9D4NBL6</accession>
<reference evidence="1" key="1">
    <citation type="journal article" date="2019" name="bioRxiv">
        <title>The Genome of the Zebra Mussel, Dreissena polymorpha: A Resource for Invasive Species Research.</title>
        <authorList>
            <person name="McCartney M.A."/>
            <person name="Auch B."/>
            <person name="Kono T."/>
            <person name="Mallez S."/>
            <person name="Zhang Y."/>
            <person name="Obille A."/>
            <person name="Becker A."/>
            <person name="Abrahante J.E."/>
            <person name="Garbe J."/>
            <person name="Badalamenti J.P."/>
            <person name="Herman A."/>
            <person name="Mangelson H."/>
            <person name="Liachko I."/>
            <person name="Sullivan S."/>
            <person name="Sone E.D."/>
            <person name="Koren S."/>
            <person name="Silverstein K.A.T."/>
            <person name="Beckman K.B."/>
            <person name="Gohl D.M."/>
        </authorList>
    </citation>
    <scope>NUCLEOTIDE SEQUENCE</scope>
    <source>
        <strain evidence="1">Duluth1</strain>
        <tissue evidence="1">Whole animal</tissue>
    </source>
</reference>
<dbReference type="EMBL" id="JAIWYP010000001">
    <property type="protein sequence ID" value="KAH3893418.1"/>
    <property type="molecule type" value="Genomic_DNA"/>
</dbReference>
<comment type="caution">
    <text evidence="1">The sequence shown here is derived from an EMBL/GenBank/DDBJ whole genome shotgun (WGS) entry which is preliminary data.</text>
</comment>
<organism evidence="1 2">
    <name type="scientific">Dreissena polymorpha</name>
    <name type="common">Zebra mussel</name>
    <name type="synonym">Mytilus polymorpha</name>
    <dbReference type="NCBI Taxonomy" id="45954"/>
    <lineage>
        <taxon>Eukaryota</taxon>
        <taxon>Metazoa</taxon>
        <taxon>Spiralia</taxon>
        <taxon>Lophotrochozoa</taxon>
        <taxon>Mollusca</taxon>
        <taxon>Bivalvia</taxon>
        <taxon>Autobranchia</taxon>
        <taxon>Heteroconchia</taxon>
        <taxon>Euheterodonta</taxon>
        <taxon>Imparidentia</taxon>
        <taxon>Neoheterodontei</taxon>
        <taxon>Myida</taxon>
        <taxon>Dreissenoidea</taxon>
        <taxon>Dreissenidae</taxon>
        <taxon>Dreissena</taxon>
    </lineage>
</organism>
<dbReference type="Proteomes" id="UP000828390">
    <property type="component" value="Unassembled WGS sequence"/>
</dbReference>
<keyword evidence="2" id="KW-1185">Reference proteome</keyword>
<gene>
    <name evidence="1" type="ORF">DPMN_017565</name>
</gene>
<sequence>MITVITGHYFGMDIREMSAVKVIQSRTRHVGWARYMLLESNLLHHAKMVLNVEVACTD</sequence>
<evidence type="ECO:0000313" key="2">
    <source>
        <dbReference type="Proteomes" id="UP000828390"/>
    </source>
</evidence>
<dbReference type="AlphaFoldDB" id="A0A9D4NBL6"/>
<protein>
    <submittedName>
        <fullName evidence="1">Uncharacterized protein</fullName>
    </submittedName>
</protein>
<evidence type="ECO:0000313" key="1">
    <source>
        <dbReference type="EMBL" id="KAH3893418.1"/>
    </source>
</evidence>
<reference evidence="1" key="2">
    <citation type="submission" date="2020-11" db="EMBL/GenBank/DDBJ databases">
        <authorList>
            <person name="McCartney M.A."/>
            <person name="Auch B."/>
            <person name="Kono T."/>
            <person name="Mallez S."/>
            <person name="Becker A."/>
            <person name="Gohl D.M."/>
            <person name="Silverstein K.A.T."/>
            <person name="Koren S."/>
            <person name="Bechman K.B."/>
            <person name="Herman A."/>
            <person name="Abrahante J.E."/>
            <person name="Garbe J."/>
        </authorList>
    </citation>
    <scope>NUCLEOTIDE SEQUENCE</scope>
    <source>
        <strain evidence="1">Duluth1</strain>
        <tissue evidence="1">Whole animal</tissue>
    </source>
</reference>